<evidence type="ECO:0000313" key="1">
    <source>
        <dbReference type="EMBL" id="MFC3986350.1"/>
    </source>
</evidence>
<comment type="caution">
    <text evidence="1">The sequence shown here is derived from an EMBL/GenBank/DDBJ whole genome shotgun (WGS) entry which is preliminary data.</text>
</comment>
<protein>
    <submittedName>
        <fullName evidence="1">Uncharacterized protein</fullName>
    </submittedName>
</protein>
<sequence length="43" mass="4793">MTPTRAPGLIAKRGRWAPATPAVLCYIRAVDRRRDNAMRNVGL</sequence>
<gene>
    <name evidence="1" type="ORF">ACFOYY_39905</name>
</gene>
<proteinExistence type="predicted"/>
<dbReference type="RefSeq" id="WP_386196529.1">
    <property type="nucleotide sequence ID" value="NZ_JBHSBC010000053.1"/>
</dbReference>
<evidence type="ECO:0000313" key="2">
    <source>
        <dbReference type="Proteomes" id="UP001595698"/>
    </source>
</evidence>
<reference evidence="2" key="1">
    <citation type="journal article" date="2019" name="Int. J. Syst. Evol. Microbiol.">
        <title>The Global Catalogue of Microorganisms (GCM) 10K type strain sequencing project: providing services to taxonomists for standard genome sequencing and annotation.</title>
        <authorList>
            <consortium name="The Broad Institute Genomics Platform"/>
            <consortium name="The Broad Institute Genome Sequencing Center for Infectious Disease"/>
            <person name="Wu L."/>
            <person name="Ma J."/>
        </authorList>
    </citation>
    <scope>NUCLEOTIDE SEQUENCE [LARGE SCALE GENOMIC DNA]</scope>
    <source>
        <strain evidence="2">TBRC 7912</strain>
    </source>
</reference>
<keyword evidence="2" id="KW-1185">Reference proteome</keyword>
<dbReference type="EMBL" id="JBHSBC010000053">
    <property type="protein sequence ID" value="MFC3986350.1"/>
    <property type="molecule type" value="Genomic_DNA"/>
</dbReference>
<organism evidence="1 2">
    <name type="scientific">Streptosporangium jomthongense</name>
    <dbReference type="NCBI Taxonomy" id="1193683"/>
    <lineage>
        <taxon>Bacteria</taxon>
        <taxon>Bacillati</taxon>
        <taxon>Actinomycetota</taxon>
        <taxon>Actinomycetes</taxon>
        <taxon>Streptosporangiales</taxon>
        <taxon>Streptosporangiaceae</taxon>
        <taxon>Streptosporangium</taxon>
    </lineage>
</organism>
<name>A0ABV8FG03_9ACTN</name>
<accession>A0ABV8FG03</accession>
<dbReference type="Proteomes" id="UP001595698">
    <property type="component" value="Unassembled WGS sequence"/>
</dbReference>